<keyword evidence="1" id="KW-0175">Coiled coil</keyword>
<proteinExistence type="predicted"/>
<reference evidence="3" key="1">
    <citation type="submission" date="2016-11" db="EMBL/GenBank/DDBJ databases">
        <authorList>
            <person name="Varghese N."/>
            <person name="Submissions S."/>
        </authorList>
    </citation>
    <scope>NUCLEOTIDE SEQUENCE [LARGE SCALE GENOMIC DNA]</scope>
    <source>
        <strain evidence="3">USBA-503</strain>
    </source>
</reference>
<dbReference type="Proteomes" id="UP000184016">
    <property type="component" value="Unassembled WGS sequence"/>
</dbReference>
<gene>
    <name evidence="2" type="ORF">SAMN05443507_10352</name>
</gene>
<sequence length="312" mass="37210">MREIPKRFLDEKILILVEYGDSQEMVMVEVSEFDIYGDVLRGVKVRPVSEDREFKLRHSLLTNYHFYYDWNTNEAGLHKYDGEKKVDVTIGIEKSRILQSFVPEIKKLEEALKAEQCNRKNEIEKIDPKRIPCLTTNIESGYEYVVRAGIVDVCSKKEYEHFGHQITQFSPEYELRLSDKIWDEMYRTKNLVKYVEALRCSEGIGYHWDTLYFLAEDEYNMVKEEYATVRLELIRRREEAEREENRRFQERQKQEQLQLEQCIREAKSSGQNVLYKSWMAPCNNPKEECSLDEVCVYITPTGEQITERCHTY</sequence>
<dbReference type="EMBL" id="FRAF01000003">
    <property type="protein sequence ID" value="SHJ73592.1"/>
    <property type="molecule type" value="Genomic_DNA"/>
</dbReference>
<dbReference type="RefSeq" id="WP_072872970.1">
    <property type="nucleotide sequence ID" value="NZ_FRAF01000003.1"/>
</dbReference>
<evidence type="ECO:0000313" key="3">
    <source>
        <dbReference type="Proteomes" id="UP000184016"/>
    </source>
</evidence>
<dbReference type="OrthoDB" id="2961737at2"/>
<accession>A0A1M6LR99</accession>
<protein>
    <submittedName>
        <fullName evidence="2">Uncharacterized protein</fullName>
    </submittedName>
</protein>
<evidence type="ECO:0000313" key="2">
    <source>
        <dbReference type="EMBL" id="SHJ73592.1"/>
    </source>
</evidence>
<dbReference type="AlphaFoldDB" id="A0A1M6LR99"/>
<name>A0A1M6LR99_9BACL</name>
<keyword evidence="3" id="KW-1185">Reference proteome</keyword>
<evidence type="ECO:0000256" key="1">
    <source>
        <dbReference type="SAM" id="Coils"/>
    </source>
</evidence>
<feature type="coiled-coil region" evidence="1">
    <location>
        <begin position="223"/>
        <end position="265"/>
    </location>
</feature>
<organism evidence="2 3">
    <name type="scientific">Alicyclobacillus tolerans</name>
    <dbReference type="NCBI Taxonomy" id="90970"/>
    <lineage>
        <taxon>Bacteria</taxon>
        <taxon>Bacillati</taxon>
        <taxon>Bacillota</taxon>
        <taxon>Bacilli</taxon>
        <taxon>Bacillales</taxon>
        <taxon>Alicyclobacillaceae</taxon>
        <taxon>Alicyclobacillus</taxon>
    </lineage>
</organism>